<accession>A0A1E3PVQ6</accession>
<reference evidence="1 2" key="1">
    <citation type="journal article" date="2016" name="Proc. Natl. Acad. Sci. U.S.A.">
        <title>Comparative genomics of biotechnologically important yeasts.</title>
        <authorList>
            <person name="Riley R."/>
            <person name="Haridas S."/>
            <person name="Wolfe K.H."/>
            <person name="Lopes M.R."/>
            <person name="Hittinger C.T."/>
            <person name="Goeker M."/>
            <person name="Salamov A.A."/>
            <person name="Wisecaver J.H."/>
            <person name="Long T.M."/>
            <person name="Calvey C.H."/>
            <person name="Aerts A.L."/>
            <person name="Barry K.W."/>
            <person name="Choi C."/>
            <person name="Clum A."/>
            <person name="Coughlan A.Y."/>
            <person name="Deshpande S."/>
            <person name="Douglass A.P."/>
            <person name="Hanson S.J."/>
            <person name="Klenk H.-P."/>
            <person name="LaButti K.M."/>
            <person name="Lapidus A."/>
            <person name="Lindquist E.A."/>
            <person name="Lipzen A.M."/>
            <person name="Meier-Kolthoff J.P."/>
            <person name="Ohm R.A."/>
            <person name="Otillar R.P."/>
            <person name="Pangilinan J.L."/>
            <person name="Peng Y."/>
            <person name="Rokas A."/>
            <person name="Rosa C.A."/>
            <person name="Scheuner C."/>
            <person name="Sibirny A.A."/>
            <person name="Slot J.C."/>
            <person name="Stielow J.B."/>
            <person name="Sun H."/>
            <person name="Kurtzman C.P."/>
            <person name="Blackwell M."/>
            <person name="Grigoriev I.V."/>
            <person name="Jeffries T.W."/>
        </authorList>
    </citation>
    <scope>NUCLEOTIDE SEQUENCE [LARGE SCALE GENOMIC DNA]</scope>
    <source>
        <strain evidence="1 2">NRRL Y-11557</strain>
    </source>
</reference>
<organism evidence="1 2">
    <name type="scientific">Lipomyces starkeyi NRRL Y-11557</name>
    <dbReference type="NCBI Taxonomy" id="675824"/>
    <lineage>
        <taxon>Eukaryota</taxon>
        <taxon>Fungi</taxon>
        <taxon>Dikarya</taxon>
        <taxon>Ascomycota</taxon>
        <taxon>Saccharomycotina</taxon>
        <taxon>Lipomycetes</taxon>
        <taxon>Lipomycetales</taxon>
        <taxon>Lipomycetaceae</taxon>
        <taxon>Lipomyces</taxon>
    </lineage>
</organism>
<evidence type="ECO:0000313" key="2">
    <source>
        <dbReference type="Proteomes" id="UP000094385"/>
    </source>
</evidence>
<name>A0A1E3PVQ6_LIPST</name>
<dbReference type="AlphaFoldDB" id="A0A1E3PVQ6"/>
<dbReference type="OrthoDB" id="3218065at2759"/>
<protein>
    <submittedName>
        <fullName evidence="1">Uncharacterized protein</fullName>
    </submittedName>
</protein>
<keyword evidence="2" id="KW-1185">Reference proteome</keyword>
<dbReference type="EMBL" id="KV454303">
    <property type="protein sequence ID" value="ODQ69495.1"/>
    <property type="molecule type" value="Genomic_DNA"/>
</dbReference>
<proteinExistence type="predicted"/>
<evidence type="ECO:0000313" key="1">
    <source>
        <dbReference type="EMBL" id="ODQ69495.1"/>
    </source>
</evidence>
<sequence>MLEQLQKAIPLFEKQHPICMGLFIFYHPVDSNCCAVHIVANQPEFKAQKSSIEEAATAPAHLF</sequence>
<dbReference type="Proteomes" id="UP000094385">
    <property type="component" value="Unassembled WGS sequence"/>
</dbReference>
<gene>
    <name evidence="1" type="ORF">LIPSTDRAFT_75723</name>
</gene>